<feature type="transmembrane region" description="Helical" evidence="1">
    <location>
        <begin position="115"/>
        <end position="136"/>
    </location>
</feature>
<dbReference type="EMBL" id="MDLC01000002">
    <property type="protein sequence ID" value="ODS25036.1"/>
    <property type="molecule type" value="Genomic_DNA"/>
</dbReference>
<keyword evidence="1" id="KW-1133">Transmembrane helix</keyword>
<proteinExistence type="predicted"/>
<accession>A0A1D2QTY4</accession>
<dbReference type="AlphaFoldDB" id="A0A1D2QTY4"/>
<evidence type="ECO:0000256" key="1">
    <source>
        <dbReference type="SAM" id="Phobius"/>
    </source>
</evidence>
<feature type="transmembrane region" description="Helical" evidence="1">
    <location>
        <begin position="84"/>
        <end position="109"/>
    </location>
</feature>
<comment type="caution">
    <text evidence="2">The sequence shown here is derived from an EMBL/GenBank/DDBJ whole genome shotgun (WGS) entry which is preliminary data.</text>
</comment>
<organism evidence="2 3">
    <name type="scientific">Candidatus Endobugula sertula</name>
    <name type="common">Bugula neritina bacterial symbiont</name>
    <dbReference type="NCBI Taxonomy" id="62101"/>
    <lineage>
        <taxon>Bacteria</taxon>
        <taxon>Pseudomonadati</taxon>
        <taxon>Pseudomonadota</taxon>
        <taxon>Gammaproteobacteria</taxon>
        <taxon>Cellvibrionales</taxon>
        <taxon>Cellvibrionaceae</taxon>
        <taxon>Candidatus Endobugula</taxon>
    </lineage>
</organism>
<name>A0A1D2QTY4_9GAMM</name>
<dbReference type="Proteomes" id="UP000242502">
    <property type="component" value="Unassembled WGS sequence"/>
</dbReference>
<sequence length="225" mass="25390">MIDVLQCPKCNNSYRSFTQCPECLIDLEQPTIKQNIAGDYNQAVIVNGNNTGAINLNDNSTEPDQTTYIQRKSIKPLHVKSWQVGTFSTLSIVGSFASIASIPLTLFISSPLSQTSTYILIFSIIFVTSVMLFLAWKQLKRDKYIKFNILPFMIEQDAQGNLYRTKLSGTCGLCNHSIRVVSYGTHTRAECTHYPHDHWWKFQASVLSDVGDDYNNIHGKSAIKR</sequence>
<reference evidence="2 3" key="1">
    <citation type="journal article" date="2016" name="Appl. Environ. Microbiol.">
        <title>Lack of Overt Genome Reduction in the Bryostatin-Producing Bryozoan Symbiont "Candidatus Endobugula sertula".</title>
        <authorList>
            <person name="Miller I.J."/>
            <person name="Vanee N."/>
            <person name="Fong S.S."/>
            <person name="Lim-Fong G.E."/>
            <person name="Kwan J.C."/>
        </authorList>
    </citation>
    <scope>NUCLEOTIDE SEQUENCE [LARGE SCALE GENOMIC DNA]</scope>
    <source>
        <strain evidence="2">AB1-4</strain>
    </source>
</reference>
<evidence type="ECO:0000313" key="2">
    <source>
        <dbReference type="EMBL" id="ODS25036.1"/>
    </source>
</evidence>
<keyword evidence="1" id="KW-0812">Transmembrane</keyword>
<evidence type="ECO:0000313" key="3">
    <source>
        <dbReference type="Proteomes" id="UP000242502"/>
    </source>
</evidence>
<dbReference type="STRING" id="62101.AB835_00585"/>
<keyword evidence="1" id="KW-0472">Membrane</keyword>
<protein>
    <submittedName>
        <fullName evidence="2">Uncharacterized protein</fullName>
    </submittedName>
</protein>
<gene>
    <name evidence="2" type="ORF">AB835_00585</name>
</gene>